<feature type="domain" description="ABC transmembrane type-1" evidence="9">
    <location>
        <begin position="21"/>
        <end position="216"/>
    </location>
</feature>
<evidence type="ECO:0000313" key="10">
    <source>
        <dbReference type="EMBL" id="EOT82926.1"/>
    </source>
</evidence>
<evidence type="ECO:0000256" key="4">
    <source>
        <dbReference type="ARBA" id="ARBA00022692"/>
    </source>
</evidence>
<dbReference type="PATRIC" id="fig|1140003.3.peg.1969"/>
<organism evidence="10 11">
    <name type="scientific">Enterococcus sulfureus ATCC 49903</name>
    <dbReference type="NCBI Taxonomy" id="1140003"/>
    <lineage>
        <taxon>Bacteria</taxon>
        <taxon>Bacillati</taxon>
        <taxon>Bacillota</taxon>
        <taxon>Bacilli</taxon>
        <taxon>Lactobacillales</taxon>
        <taxon>Enterococcaceae</taxon>
        <taxon>Enterococcus</taxon>
    </lineage>
</organism>
<dbReference type="InterPro" id="IPR000515">
    <property type="entry name" value="MetI-like"/>
</dbReference>
<dbReference type="InterPro" id="IPR035906">
    <property type="entry name" value="MetI-like_sf"/>
</dbReference>
<keyword evidence="2 8" id="KW-0813">Transport</keyword>
<dbReference type="Proteomes" id="UP000015961">
    <property type="component" value="Unassembled WGS sequence"/>
</dbReference>
<keyword evidence="3" id="KW-1003">Cell membrane</keyword>
<dbReference type="OrthoDB" id="9805999at2"/>
<protein>
    <recommendedName>
        <fullName evidence="9">ABC transmembrane type-1 domain-containing protein</fullName>
    </recommendedName>
</protein>
<evidence type="ECO:0000256" key="5">
    <source>
        <dbReference type="ARBA" id="ARBA00022970"/>
    </source>
</evidence>
<evidence type="ECO:0000256" key="2">
    <source>
        <dbReference type="ARBA" id="ARBA00022448"/>
    </source>
</evidence>
<dbReference type="GO" id="GO:0043190">
    <property type="term" value="C:ATP-binding cassette (ABC) transporter complex"/>
    <property type="evidence" value="ECO:0007669"/>
    <property type="project" value="InterPro"/>
</dbReference>
<keyword evidence="7 8" id="KW-0472">Membrane</keyword>
<comment type="subcellular location">
    <subcellularLocation>
        <location evidence="1 8">Cell membrane</location>
        <topology evidence="1 8">Multi-pass membrane protein</topology>
    </subcellularLocation>
</comment>
<name>S0KLX5_9ENTE</name>
<dbReference type="STRING" id="1140003.OMY_02042"/>
<dbReference type="AlphaFoldDB" id="S0KLX5"/>
<evidence type="ECO:0000256" key="7">
    <source>
        <dbReference type="ARBA" id="ARBA00023136"/>
    </source>
</evidence>
<dbReference type="Pfam" id="PF00528">
    <property type="entry name" value="BPD_transp_1"/>
    <property type="match status" value="1"/>
</dbReference>
<feature type="transmembrane region" description="Helical" evidence="8">
    <location>
        <begin position="198"/>
        <end position="219"/>
    </location>
</feature>
<dbReference type="eggNOG" id="COG0765">
    <property type="taxonomic scope" value="Bacteria"/>
</dbReference>
<dbReference type="GO" id="GO:0022857">
    <property type="term" value="F:transmembrane transporter activity"/>
    <property type="evidence" value="ECO:0007669"/>
    <property type="project" value="InterPro"/>
</dbReference>
<feature type="transmembrane region" description="Helical" evidence="8">
    <location>
        <begin position="57"/>
        <end position="78"/>
    </location>
</feature>
<dbReference type="InterPro" id="IPR043429">
    <property type="entry name" value="ArtM/GltK/GlnP/TcyL/YhdX-like"/>
</dbReference>
<dbReference type="PANTHER" id="PTHR30614">
    <property type="entry name" value="MEMBRANE COMPONENT OF AMINO ACID ABC TRANSPORTER"/>
    <property type="match status" value="1"/>
</dbReference>
<evidence type="ECO:0000313" key="11">
    <source>
        <dbReference type="Proteomes" id="UP000015961"/>
    </source>
</evidence>
<evidence type="ECO:0000259" key="9">
    <source>
        <dbReference type="PROSITE" id="PS50928"/>
    </source>
</evidence>
<comment type="similarity">
    <text evidence="8">Belongs to the binding-protein-dependent transport system permease family.</text>
</comment>
<accession>S0KLX5</accession>
<feature type="transmembrane region" description="Helical" evidence="8">
    <location>
        <begin position="20"/>
        <end position="45"/>
    </location>
</feature>
<dbReference type="NCBIfam" id="TIGR01726">
    <property type="entry name" value="HEQRo_perm_3TM"/>
    <property type="match status" value="1"/>
</dbReference>
<evidence type="ECO:0000256" key="3">
    <source>
        <dbReference type="ARBA" id="ARBA00022475"/>
    </source>
</evidence>
<keyword evidence="5" id="KW-0029">Amino-acid transport</keyword>
<dbReference type="RefSeq" id="WP_016186474.1">
    <property type="nucleotide sequence ID" value="NZ_ASWO01000007.1"/>
</dbReference>
<gene>
    <name evidence="10" type="ORF">I573_02039</name>
</gene>
<dbReference type="InterPro" id="IPR010065">
    <property type="entry name" value="AA_ABC_transptr_permease_3TM"/>
</dbReference>
<comment type="caution">
    <text evidence="10">The sequence shown here is derived from an EMBL/GenBank/DDBJ whole genome shotgun (WGS) entry which is preliminary data.</text>
</comment>
<dbReference type="PANTHER" id="PTHR30614:SF0">
    <property type="entry name" value="L-CYSTINE TRANSPORT SYSTEM PERMEASE PROTEIN TCYL"/>
    <property type="match status" value="1"/>
</dbReference>
<evidence type="ECO:0000256" key="8">
    <source>
        <dbReference type="RuleBase" id="RU363032"/>
    </source>
</evidence>
<evidence type="ECO:0000256" key="6">
    <source>
        <dbReference type="ARBA" id="ARBA00022989"/>
    </source>
</evidence>
<dbReference type="EMBL" id="ASWO01000007">
    <property type="protein sequence ID" value="EOT82926.1"/>
    <property type="molecule type" value="Genomic_DNA"/>
</dbReference>
<keyword evidence="4 8" id="KW-0812">Transmembrane</keyword>
<feature type="transmembrane region" description="Helical" evidence="8">
    <location>
        <begin position="98"/>
        <end position="116"/>
    </location>
</feature>
<feature type="transmembrane region" description="Helical" evidence="8">
    <location>
        <begin position="171"/>
        <end position="192"/>
    </location>
</feature>
<sequence length="253" mass="28163">MGDFFNWQYVWSFIPKILTAVPVTLGIVGVATIMGMGIGICFALIRLEKIPFFSQLIVVLVSFIRGTPILIQLFLVFYGLPVVLTSITGTSVNLDKLLFVYLTYGINTSAYFSEIFRTAIIQVPQAQKEAALSIGLTKGQVYRRIVLPQAVRSALPPTGTMIVALLQDTSLAFSLGIVDIIGKVKVLASVTYHSLEGYFIAAIIFIVLSLALEQLFIMIDQRLNQTQKQKLMMPKPRFIGWPSFRRRGIEHEG</sequence>
<dbReference type="SUPFAM" id="SSF161098">
    <property type="entry name" value="MetI-like"/>
    <property type="match status" value="1"/>
</dbReference>
<keyword evidence="6 8" id="KW-1133">Transmembrane helix</keyword>
<dbReference type="GO" id="GO:0006865">
    <property type="term" value="P:amino acid transport"/>
    <property type="evidence" value="ECO:0007669"/>
    <property type="project" value="UniProtKB-KW"/>
</dbReference>
<dbReference type="PROSITE" id="PS50928">
    <property type="entry name" value="ABC_TM1"/>
    <property type="match status" value="1"/>
</dbReference>
<dbReference type="Gene3D" id="1.10.3720.10">
    <property type="entry name" value="MetI-like"/>
    <property type="match status" value="1"/>
</dbReference>
<evidence type="ECO:0000256" key="1">
    <source>
        <dbReference type="ARBA" id="ARBA00004651"/>
    </source>
</evidence>
<reference evidence="10 11" key="1">
    <citation type="submission" date="2013-03" db="EMBL/GenBank/DDBJ databases">
        <title>The Genome Sequence of Enterococcus sulfureus ATCC_49903 (PacBio/Illumina hybrid assembly).</title>
        <authorList>
            <consortium name="The Broad Institute Genomics Platform"/>
            <consortium name="The Broad Institute Genome Sequencing Center for Infectious Disease"/>
            <person name="Earl A."/>
            <person name="Russ C."/>
            <person name="Gilmore M."/>
            <person name="Surin D."/>
            <person name="Walker B."/>
            <person name="Young S."/>
            <person name="Zeng Q."/>
            <person name="Gargeya S."/>
            <person name="Fitzgerald M."/>
            <person name="Haas B."/>
            <person name="Abouelleil A."/>
            <person name="Allen A.W."/>
            <person name="Alvarado L."/>
            <person name="Arachchi H.M."/>
            <person name="Berlin A.M."/>
            <person name="Chapman S.B."/>
            <person name="Gainer-Dewar J."/>
            <person name="Goldberg J."/>
            <person name="Griggs A."/>
            <person name="Gujja S."/>
            <person name="Hansen M."/>
            <person name="Howarth C."/>
            <person name="Imamovic A."/>
            <person name="Ireland A."/>
            <person name="Larimer J."/>
            <person name="McCowan C."/>
            <person name="Murphy C."/>
            <person name="Pearson M."/>
            <person name="Poon T.W."/>
            <person name="Priest M."/>
            <person name="Roberts A."/>
            <person name="Saif S."/>
            <person name="Shea T."/>
            <person name="Sisk P."/>
            <person name="Sykes S."/>
            <person name="Wortman J."/>
            <person name="Nusbaum C."/>
            <person name="Birren B."/>
        </authorList>
    </citation>
    <scope>NUCLEOTIDE SEQUENCE [LARGE SCALE GENOMIC DNA]</scope>
    <source>
        <strain evidence="10 11">ATCC 49903</strain>
    </source>
</reference>
<keyword evidence="11" id="KW-1185">Reference proteome</keyword>
<dbReference type="CDD" id="cd06261">
    <property type="entry name" value="TM_PBP2"/>
    <property type="match status" value="1"/>
</dbReference>
<proteinExistence type="inferred from homology"/>